<organism evidence="5 6">
    <name type="scientific">Amphritea pacifica</name>
    <dbReference type="NCBI Taxonomy" id="2811233"/>
    <lineage>
        <taxon>Bacteria</taxon>
        <taxon>Pseudomonadati</taxon>
        <taxon>Pseudomonadota</taxon>
        <taxon>Gammaproteobacteria</taxon>
        <taxon>Oceanospirillales</taxon>
        <taxon>Oceanospirillaceae</taxon>
        <taxon>Amphritea</taxon>
    </lineage>
</organism>
<reference evidence="5 6" key="1">
    <citation type="submission" date="2021-02" db="EMBL/GenBank/DDBJ databases">
        <title>A novel species of genus Amphritea isolated from a fishpond in China.</title>
        <authorList>
            <person name="Lu H."/>
        </authorList>
    </citation>
    <scope>NUCLEOTIDE SEQUENCE [LARGE SCALE GENOMIC DNA]</scope>
    <source>
        <strain evidence="5 6">RP18W</strain>
    </source>
</reference>
<evidence type="ECO:0000256" key="2">
    <source>
        <dbReference type="ARBA" id="ARBA00023125"/>
    </source>
</evidence>
<dbReference type="InterPro" id="IPR018060">
    <property type="entry name" value="HTH_AraC"/>
</dbReference>
<keyword evidence="2" id="KW-0238">DNA-binding</keyword>
<dbReference type="Pfam" id="PF02311">
    <property type="entry name" value="AraC_binding"/>
    <property type="match status" value="1"/>
</dbReference>
<gene>
    <name evidence="5" type="ORF">JW498_18210</name>
</gene>
<sequence length="300" mass="34472">MSSQPPASMIRKTHFSNSRLNALGIELLDLDDIRNKLSHSHYSRPERVDFELLMLVTSGQGVHTVDFTDWQLSTGSLVVVRQGQVQQWHPHQSFTAELILIDPTALPGSVPLISSKEAALYKRLEWRTCSTLDQAMQKEFSNSFRLLRDDISRFDNSDLEQALFRHQLQTLLLRLARWQRDLVPPVVVHQQGYKTYRLFQSLLEQHFAKQHSLKFYADRLGYSESTISRASHSVEGRSAKAVIDSRIVLEAKRLLVHSDLSVAELSHALGFTEATNFIKFFRRHAGVTPLLFRQQRAIRK</sequence>
<evidence type="ECO:0000256" key="3">
    <source>
        <dbReference type="ARBA" id="ARBA00023163"/>
    </source>
</evidence>
<name>A0ABS2WCK0_9GAMM</name>
<dbReference type="PANTHER" id="PTHR43280">
    <property type="entry name" value="ARAC-FAMILY TRANSCRIPTIONAL REGULATOR"/>
    <property type="match status" value="1"/>
</dbReference>
<dbReference type="InterPro" id="IPR003313">
    <property type="entry name" value="AraC-bd"/>
</dbReference>
<dbReference type="Gene3D" id="1.10.10.60">
    <property type="entry name" value="Homeodomain-like"/>
    <property type="match status" value="1"/>
</dbReference>
<keyword evidence="6" id="KW-1185">Reference proteome</keyword>
<evidence type="ECO:0000256" key="1">
    <source>
        <dbReference type="ARBA" id="ARBA00023015"/>
    </source>
</evidence>
<evidence type="ECO:0000313" key="5">
    <source>
        <dbReference type="EMBL" id="MBN0989308.1"/>
    </source>
</evidence>
<keyword evidence="1" id="KW-0805">Transcription regulation</keyword>
<dbReference type="InterPro" id="IPR009057">
    <property type="entry name" value="Homeodomain-like_sf"/>
</dbReference>
<dbReference type="Pfam" id="PF12833">
    <property type="entry name" value="HTH_18"/>
    <property type="match status" value="1"/>
</dbReference>
<dbReference type="PANTHER" id="PTHR43280:SF32">
    <property type="entry name" value="TRANSCRIPTIONAL REGULATORY PROTEIN"/>
    <property type="match status" value="1"/>
</dbReference>
<dbReference type="PROSITE" id="PS01124">
    <property type="entry name" value="HTH_ARAC_FAMILY_2"/>
    <property type="match status" value="1"/>
</dbReference>
<accession>A0ABS2WCK0</accession>
<protein>
    <submittedName>
        <fullName evidence="5">AraC family transcriptional regulator</fullName>
    </submittedName>
</protein>
<dbReference type="EMBL" id="JAFFZP010000037">
    <property type="protein sequence ID" value="MBN0989308.1"/>
    <property type="molecule type" value="Genomic_DNA"/>
</dbReference>
<evidence type="ECO:0000313" key="6">
    <source>
        <dbReference type="Proteomes" id="UP000760472"/>
    </source>
</evidence>
<proteinExistence type="predicted"/>
<dbReference type="InterPro" id="IPR037923">
    <property type="entry name" value="HTH-like"/>
</dbReference>
<feature type="domain" description="HTH araC/xylS-type" evidence="4">
    <location>
        <begin position="197"/>
        <end position="295"/>
    </location>
</feature>
<evidence type="ECO:0000259" key="4">
    <source>
        <dbReference type="PROSITE" id="PS01124"/>
    </source>
</evidence>
<keyword evidence="3" id="KW-0804">Transcription</keyword>
<comment type="caution">
    <text evidence="5">The sequence shown here is derived from an EMBL/GenBank/DDBJ whole genome shotgun (WGS) entry which is preliminary data.</text>
</comment>
<dbReference type="SUPFAM" id="SSF46689">
    <property type="entry name" value="Homeodomain-like"/>
    <property type="match status" value="1"/>
</dbReference>
<dbReference type="SUPFAM" id="SSF51215">
    <property type="entry name" value="Regulatory protein AraC"/>
    <property type="match status" value="1"/>
</dbReference>
<dbReference type="RefSeq" id="WP_205214253.1">
    <property type="nucleotide sequence ID" value="NZ_JAFFZP010000037.1"/>
</dbReference>
<dbReference type="Proteomes" id="UP000760472">
    <property type="component" value="Unassembled WGS sequence"/>
</dbReference>
<dbReference type="SMART" id="SM00342">
    <property type="entry name" value="HTH_ARAC"/>
    <property type="match status" value="1"/>
</dbReference>